<comment type="cofactor">
    <cofactor evidence="2">
        <name>thiamine diphosphate</name>
        <dbReference type="ChEBI" id="CHEBI:58937"/>
    </cofactor>
</comment>
<keyword evidence="5" id="KW-1185">Reference proteome</keyword>
<evidence type="ECO:0000313" key="4">
    <source>
        <dbReference type="EMBL" id="GFE53419.1"/>
    </source>
</evidence>
<dbReference type="AlphaFoldDB" id="A0A9W5T8J7"/>
<dbReference type="FunFam" id="3.40.50.970:FF:000108">
    <property type="entry name" value="2-oxoisovalerate dehydrogenase subunit alpha"/>
    <property type="match status" value="1"/>
</dbReference>
<dbReference type="GO" id="GO:0009083">
    <property type="term" value="P:branched-chain amino acid catabolic process"/>
    <property type="evidence" value="ECO:0007669"/>
    <property type="project" value="TreeGrafter"/>
</dbReference>
<name>A0A9W5T8J7_BABOV</name>
<accession>A0A9W5T8J7</accession>
<comment type="function">
    <text evidence="2">The branched-chain alpha-keto dehydrogenase complex catalyzes the overall conversion of alpha-keto acids to acyl-CoA and CO(2). It contains multiple copies of three enzymatic components: branched-chain alpha-keto acid decarboxylase (E1), lipoamide acyltransferase (E2) and lipoamide dehydrogenase (E3).</text>
</comment>
<dbReference type="GO" id="GO:0003863">
    <property type="term" value="F:branched-chain 2-oxo acid dehydrogenase activity"/>
    <property type="evidence" value="ECO:0007669"/>
    <property type="project" value="UniProtKB-EC"/>
</dbReference>
<comment type="similarity">
    <text evidence="2">Belongs to the BCKDHA family.</text>
</comment>
<proteinExistence type="inferred from homology"/>
<reference evidence="4" key="1">
    <citation type="submission" date="2019-12" db="EMBL/GenBank/DDBJ databases">
        <title>Genome sequence of Babesia ovis.</title>
        <authorList>
            <person name="Yamagishi J."/>
            <person name="Sevinc F."/>
            <person name="Xuan X."/>
        </authorList>
    </citation>
    <scope>NUCLEOTIDE SEQUENCE</scope>
    <source>
        <strain evidence="4">Selcuk</strain>
    </source>
</reference>
<feature type="domain" description="Dehydrogenase E1 component" evidence="3">
    <location>
        <begin position="105"/>
        <end position="401"/>
    </location>
</feature>
<dbReference type="InterPro" id="IPR029061">
    <property type="entry name" value="THDP-binding"/>
</dbReference>
<dbReference type="CDD" id="cd02000">
    <property type="entry name" value="TPP_E1_PDC_ADC_BCADC"/>
    <property type="match status" value="1"/>
</dbReference>
<keyword evidence="1 2" id="KW-0560">Oxidoreductase</keyword>
<comment type="catalytic activity">
    <reaction evidence="2">
        <text>N(6)-[(R)-lipoyl]-L-lysyl-[protein] + 3-methyl-2-oxobutanoate + H(+) = N(6)-[(R)-S(8)-2-methylpropanoyldihydrolipoyl]-L-lysyl-[protein] + CO2</text>
        <dbReference type="Rhea" id="RHEA:13457"/>
        <dbReference type="Rhea" id="RHEA-COMP:10474"/>
        <dbReference type="Rhea" id="RHEA-COMP:10497"/>
        <dbReference type="ChEBI" id="CHEBI:11851"/>
        <dbReference type="ChEBI" id="CHEBI:15378"/>
        <dbReference type="ChEBI" id="CHEBI:16526"/>
        <dbReference type="ChEBI" id="CHEBI:83099"/>
        <dbReference type="ChEBI" id="CHEBI:83142"/>
        <dbReference type="EC" id="1.2.4.4"/>
    </reaction>
</comment>
<dbReference type="PANTHER" id="PTHR43380">
    <property type="entry name" value="2-OXOISOVALERATE DEHYDROGENASE SUBUNIT ALPHA, MITOCHONDRIAL"/>
    <property type="match status" value="1"/>
</dbReference>
<dbReference type="EC" id="1.2.4.4" evidence="2"/>
<evidence type="ECO:0000256" key="2">
    <source>
        <dbReference type="RuleBase" id="RU365014"/>
    </source>
</evidence>
<dbReference type="OrthoDB" id="3845at2759"/>
<gene>
    <name evidence="4" type="ORF">BaOVIS_008230</name>
</gene>
<sequence length="447" mass="50476">MTRGIKRLSTALSRLSLLQPCNLQGATRRGFCSAAKRPENPRVFDNPADFKPYVQGLRYTEFTNKLELIEDSQVIPIFQVMDTEGNLLSNWSNPFPNDEAVLEHYKTMVKLSIWDNLWYNIQRQGRISFYIQNQGEEAMQVGCGLALAPEDHIFGQYRELGVLFCKGFTVDDALNQLFANKGDECKGRQMPISYSKKANNIHAICTPLTSQLPHAAGAGYALKLAKAKACAVGFFGEGAASEGDFHAAMNMAAVRQSQTIFACRNNGYAISTPVRDQYRGDGIAIRGVSYGMPTIRVDGNDFFASYIATKHAREHCINHSTPICIEYMTYRLGHHSTSDESSQYRGAGEYEVWTAGGNNGIGRVRLYLEKKGLWDKERDDALIKEARSFMLKKIREVEQVKHYDLTAGIFDDVYDKPHPLLEEQRKSFIDHIKRYGEHYNLSKYEGI</sequence>
<protein>
    <recommendedName>
        <fullName evidence="2">2-oxoisovalerate dehydrogenase subunit alpha</fullName>
        <ecNumber evidence="2">1.2.4.4</ecNumber>
    </recommendedName>
    <alternativeName>
        <fullName evidence="2">Branched-chain alpha-keto acid dehydrogenase E1 component alpha chain</fullName>
    </alternativeName>
</protein>
<dbReference type="PANTHER" id="PTHR43380:SF1">
    <property type="entry name" value="2-OXOISOVALERATE DEHYDROGENASE SUBUNIT ALPHA, MITOCHONDRIAL"/>
    <property type="match status" value="1"/>
</dbReference>
<dbReference type="Gene3D" id="3.40.50.970">
    <property type="match status" value="1"/>
</dbReference>
<comment type="caution">
    <text evidence="4">The sequence shown here is derived from an EMBL/GenBank/DDBJ whole genome shotgun (WGS) entry which is preliminary data.</text>
</comment>
<evidence type="ECO:0000313" key="5">
    <source>
        <dbReference type="Proteomes" id="UP001057455"/>
    </source>
</evidence>
<dbReference type="Proteomes" id="UP001057455">
    <property type="component" value="Unassembled WGS sequence"/>
</dbReference>
<dbReference type="Pfam" id="PF00676">
    <property type="entry name" value="E1_dh"/>
    <property type="match status" value="1"/>
</dbReference>
<dbReference type="InterPro" id="IPR050771">
    <property type="entry name" value="Alpha-ketoacid_DH_E1_comp"/>
</dbReference>
<dbReference type="EMBL" id="BLIY01000006">
    <property type="protein sequence ID" value="GFE53419.1"/>
    <property type="molecule type" value="Genomic_DNA"/>
</dbReference>
<dbReference type="InterPro" id="IPR001017">
    <property type="entry name" value="DH_E1"/>
</dbReference>
<organism evidence="4 5">
    <name type="scientific">Babesia ovis</name>
    <dbReference type="NCBI Taxonomy" id="5869"/>
    <lineage>
        <taxon>Eukaryota</taxon>
        <taxon>Sar</taxon>
        <taxon>Alveolata</taxon>
        <taxon>Apicomplexa</taxon>
        <taxon>Aconoidasida</taxon>
        <taxon>Piroplasmida</taxon>
        <taxon>Babesiidae</taxon>
        <taxon>Babesia</taxon>
    </lineage>
</organism>
<dbReference type="SUPFAM" id="SSF52518">
    <property type="entry name" value="Thiamin diphosphate-binding fold (THDP-binding)"/>
    <property type="match status" value="1"/>
</dbReference>
<evidence type="ECO:0000256" key="1">
    <source>
        <dbReference type="ARBA" id="ARBA00023002"/>
    </source>
</evidence>
<evidence type="ECO:0000259" key="3">
    <source>
        <dbReference type="Pfam" id="PF00676"/>
    </source>
</evidence>
<keyword evidence="2" id="KW-0786">Thiamine pyrophosphate</keyword>